<gene>
    <name evidence="1" type="ORF">EVAR_102120_1</name>
</gene>
<evidence type="ECO:0000313" key="1">
    <source>
        <dbReference type="EMBL" id="GBP19572.1"/>
    </source>
</evidence>
<comment type="caution">
    <text evidence="1">The sequence shown here is derived from an EMBL/GenBank/DDBJ whole genome shotgun (WGS) entry which is preliminary data.</text>
</comment>
<name>A0A4C1TZT2_EUMVA</name>
<protein>
    <submittedName>
        <fullName evidence="1">Uncharacterized protein</fullName>
    </submittedName>
</protein>
<dbReference type="AlphaFoldDB" id="A0A4C1TZT2"/>
<sequence>MQIWRTGDERLVTVATGLDPNINQIKSDTWKAKQAAIKKVTVCVSKGKLPRDEGTLSALPSKAFKHIRRVSSKAAKPGECVTMSRLNAPGAAGPRGAAHSCLSSGCSMYHIFISSTKLEVYGKSSYITDIDIDVTQIDAITDCFV</sequence>
<reference evidence="1 2" key="1">
    <citation type="journal article" date="2019" name="Commun. Biol.">
        <title>The bagworm genome reveals a unique fibroin gene that provides high tensile strength.</title>
        <authorList>
            <person name="Kono N."/>
            <person name="Nakamura H."/>
            <person name="Ohtoshi R."/>
            <person name="Tomita M."/>
            <person name="Numata K."/>
            <person name="Arakawa K."/>
        </authorList>
    </citation>
    <scope>NUCLEOTIDE SEQUENCE [LARGE SCALE GENOMIC DNA]</scope>
</reference>
<dbReference type="Proteomes" id="UP000299102">
    <property type="component" value="Unassembled WGS sequence"/>
</dbReference>
<keyword evidence="2" id="KW-1185">Reference proteome</keyword>
<accession>A0A4C1TZT2</accession>
<evidence type="ECO:0000313" key="2">
    <source>
        <dbReference type="Proteomes" id="UP000299102"/>
    </source>
</evidence>
<proteinExistence type="predicted"/>
<organism evidence="1 2">
    <name type="scientific">Eumeta variegata</name>
    <name type="common">Bagworm moth</name>
    <name type="synonym">Eumeta japonica</name>
    <dbReference type="NCBI Taxonomy" id="151549"/>
    <lineage>
        <taxon>Eukaryota</taxon>
        <taxon>Metazoa</taxon>
        <taxon>Ecdysozoa</taxon>
        <taxon>Arthropoda</taxon>
        <taxon>Hexapoda</taxon>
        <taxon>Insecta</taxon>
        <taxon>Pterygota</taxon>
        <taxon>Neoptera</taxon>
        <taxon>Endopterygota</taxon>
        <taxon>Lepidoptera</taxon>
        <taxon>Glossata</taxon>
        <taxon>Ditrysia</taxon>
        <taxon>Tineoidea</taxon>
        <taxon>Psychidae</taxon>
        <taxon>Oiketicinae</taxon>
        <taxon>Eumeta</taxon>
    </lineage>
</organism>
<dbReference type="EMBL" id="BGZK01000109">
    <property type="protein sequence ID" value="GBP19572.1"/>
    <property type="molecule type" value="Genomic_DNA"/>
</dbReference>